<keyword evidence="5 8" id="KW-0406">Ion transport</keyword>
<evidence type="ECO:0000256" key="8">
    <source>
        <dbReference type="HAMAP-Rule" id="MF_01521"/>
    </source>
</evidence>
<evidence type="ECO:0000256" key="5">
    <source>
        <dbReference type="ARBA" id="ARBA00023065"/>
    </source>
</evidence>
<keyword evidence="3 8" id="KW-0812">Transmembrane</keyword>
<feature type="transmembrane region" description="Helical" evidence="8">
    <location>
        <begin position="38"/>
        <end position="58"/>
    </location>
</feature>
<reference evidence="9 10" key="1">
    <citation type="submission" date="2020-10" db="EMBL/GenBank/DDBJ databases">
        <title>Eggerthella sp. nov., isolated from human feces.</title>
        <authorList>
            <person name="Yajun G."/>
        </authorList>
    </citation>
    <scope>NUCLEOTIDE SEQUENCE [LARGE SCALE GENOMIC DNA]</scope>
    <source>
        <strain evidence="9 10">HF-1101</strain>
    </source>
</reference>
<sequence length="193" mass="20610">MGFVELFLIAVGLSMDAFAVSVCKGLCMKRLNLRQAAVIALFFGGFQALMPLIGWALGTQFEKYITPVDHWIAFVLLAIIGGKMLWDAFHEDDVEGAACPADGKLDLRELVMMAVATSIDALAVGITFAFLRVDIVTSVGLIGATTFILSIVGVAVGHRFGARYEKPATIAGGIVLILIGLKILLEHLGIIAF</sequence>
<dbReference type="InterPro" id="IPR022929">
    <property type="entry name" value="Put_MntP"/>
</dbReference>
<organism evidence="9 10">
    <name type="scientific">Eggerthella guodeyinii</name>
    <dbReference type="NCBI Taxonomy" id="2690837"/>
    <lineage>
        <taxon>Bacteria</taxon>
        <taxon>Bacillati</taxon>
        <taxon>Actinomycetota</taxon>
        <taxon>Coriobacteriia</taxon>
        <taxon>Eggerthellales</taxon>
        <taxon>Eggerthellaceae</taxon>
        <taxon>Eggerthella</taxon>
    </lineage>
</organism>
<keyword evidence="1 8" id="KW-0813">Transport</keyword>
<accession>A0A6L7IUN8</accession>
<dbReference type="Pfam" id="PF02659">
    <property type="entry name" value="Mntp"/>
    <property type="match status" value="1"/>
</dbReference>
<comment type="subcellular location">
    <subcellularLocation>
        <location evidence="8">Cell membrane</location>
        <topology evidence="8">Multi-pass membrane protein</topology>
    </subcellularLocation>
</comment>
<evidence type="ECO:0000313" key="9">
    <source>
        <dbReference type="EMBL" id="QOS69530.1"/>
    </source>
</evidence>
<dbReference type="InterPro" id="IPR003810">
    <property type="entry name" value="Mntp/YtaF"/>
</dbReference>
<dbReference type="AlphaFoldDB" id="A0A6L7IUN8"/>
<name>A0A6L7IUN8_9ACTN</name>
<keyword evidence="4 8" id="KW-1133">Transmembrane helix</keyword>
<dbReference type="PANTHER" id="PTHR35529">
    <property type="entry name" value="MANGANESE EFFLUX PUMP MNTP-RELATED"/>
    <property type="match status" value="1"/>
</dbReference>
<keyword evidence="2 8" id="KW-1003">Cell membrane</keyword>
<dbReference type="GO" id="GO:0005384">
    <property type="term" value="F:manganese ion transmembrane transporter activity"/>
    <property type="evidence" value="ECO:0007669"/>
    <property type="project" value="UniProtKB-UniRule"/>
</dbReference>
<dbReference type="GO" id="GO:0005886">
    <property type="term" value="C:plasma membrane"/>
    <property type="evidence" value="ECO:0007669"/>
    <property type="project" value="UniProtKB-SubCell"/>
</dbReference>
<dbReference type="RefSeq" id="WP_160941852.1">
    <property type="nucleotide sequence ID" value="NZ_CP063310.1"/>
</dbReference>
<evidence type="ECO:0000256" key="7">
    <source>
        <dbReference type="ARBA" id="ARBA00023211"/>
    </source>
</evidence>
<dbReference type="Proteomes" id="UP000478463">
    <property type="component" value="Chromosome"/>
</dbReference>
<keyword evidence="6 8" id="KW-0472">Membrane</keyword>
<dbReference type="HAMAP" id="MF_01521">
    <property type="entry name" value="MntP_pump"/>
    <property type="match status" value="1"/>
</dbReference>
<evidence type="ECO:0000313" key="10">
    <source>
        <dbReference type="Proteomes" id="UP000478463"/>
    </source>
</evidence>
<feature type="transmembrane region" description="Helical" evidence="8">
    <location>
        <begin position="168"/>
        <end position="185"/>
    </location>
</feature>
<dbReference type="KEGG" id="egd:GS424_006730"/>
<protein>
    <recommendedName>
        <fullName evidence="8">Putative manganese efflux pump MntP</fullName>
    </recommendedName>
</protein>
<keyword evidence="7 8" id="KW-0464">Manganese</keyword>
<gene>
    <name evidence="8" type="primary">mntP</name>
    <name evidence="9" type="ORF">GS424_006730</name>
</gene>
<feature type="transmembrane region" description="Helical" evidence="8">
    <location>
        <begin position="6"/>
        <end position="26"/>
    </location>
</feature>
<feature type="transmembrane region" description="Helical" evidence="8">
    <location>
        <begin position="110"/>
        <end position="129"/>
    </location>
</feature>
<evidence type="ECO:0000256" key="4">
    <source>
        <dbReference type="ARBA" id="ARBA00022989"/>
    </source>
</evidence>
<evidence type="ECO:0000256" key="1">
    <source>
        <dbReference type="ARBA" id="ARBA00022448"/>
    </source>
</evidence>
<dbReference type="EMBL" id="CP063310">
    <property type="protein sequence ID" value="QOS69530.1"/>
    <property type="molecule type" value="Genomic_DNA"/>
</dbReference>
<dbReference type="PANTHER" id="PTHR35529:SF1">
    <property type="entry name" value="MANGANESE EFFLUX PUMP MNTP-RELATED"/>
    <property type="match status" value="1"/>
</dbReference>
<evidence type="ECO:0000256" key="3">
    <source>
        <dbReference type="ARBA" id="ARBA00022692"/>
    </source>
</evidence>
<feature type="transmembrane region" description="Helical" evidence="8">
    <location>
        <begin position="135"/>
        <end position="156"/>
    </location>
</feature>
<comment type="function">
    <text evidence="8">Probably functions as a manganese efflux pump.</text>
</comment>
<evidence type="ECO:0000256" key="6">
    <source>
        <dbReference type="ARBA" id="ARBA00023136"/>
    </source>
</evidence>
<evidence type="ECO:0000256" key="2">
    <source>
        <dbReference type="ARBA" id="ARBA00022475"/>
    </source>
</evidence>
<feature type="transmembrane region" description="Helical" evidence="8">
    <location>
        <begin position="70"/>
        <end position="89"/>
    </location>
</feature>
<comment type="similarity">
    <text evidence="8">Belongs to the MntP (TC 9.B.29) family.</text>
</comment>
<proteinExistence type="inferred from homology"/>